<evidence type="ECO:0000256" key="1">
    <source>
        <dbReference type="ARBA" id="ARBA00000085"/>
    </source>
</evidence>
<feature type="compositionally biased region" description="Polar residues" evidence="4">
    <location>
        <begin position="686"/>
        <end position="699"/>
    </location>
</feature>
<dbReference type="InterPro" id="IPR004358">
    <property type="entry name" value="Sig_transdc_His_kin-like_C"/>
</dbReference>
<dbReference type="InterPro" id="IPR036890">
    <property type="entry name" value="HATPase_C_sf"/>
</dbReference>
<feature type="transmembrane region" description="Helical" evidence="5">
    <location>
        <begin position="132"/>
        <end position="150"/>
    </location>
</feature>
<feature type="transmembrane region" description="Helical" evidence="5">
    <location>
        <begin position="103"/>
        <end position="126"/>
    </location>
</feature>
<feature type="transmembrane region" description="Helical" evidence="5">
    <location>
        <begin position="162"/>
        <end position="185"/>
    </location>
</feature>
<sequence length="699" mass="73487">MTVLVSWPLHAACAGVCVLVAVLIWATGRRGLTTWLLGGACAALAAWAAATAIWPIDAPLNGVAGVLEPLRACLWCALLLHLHERERSGPAGLRPRLWMGGAVLLAAVTLLPSATVMAGNPVAGAVFATPSIVARLALAVLVVLLAENVYRGAGEAARWHVNLPCIAIGGLGVFDLVLYVEAVLAHRFSPILLDSRAALSMLAAGLLLVAALRDRRWRRGPPVSRQAVFHGATLVVSGTFLFGVGAAGQMLESLGGSWGPTAQASLLAGGVMALVVALASRSARSRIRRFLVDPFFRARYDYRWEWMRCIAALSGPDGQAPAAVRAVRAIADAVDSPAGVLLLREEGGAGGLRWAGSWNSPAVPAPDARPLLDALGAGERVLVLTEAVPAAAALRGAYGALWLAVPLLHHRHGVLGAALLAPPRASFPLDTEVFELLRALGREVAMFLAERQAAERLADGRRLANYAARFAFVAHDVKTVSGGLKLLLGNAEDNISDPEFQRDMLITVRAATARIDTLIARLREPADALTSADATDPRGSVRDLPDRLRSIARGRGPQVAVECALAGGTAMRPESFEAAVGHLLDNAIEASPEGSPVLLRLHGAPEAPLVDIVDQGLGMTADFIRDELFRPLRTARPDGNGIGAWQARELLREAGGDLEVQSAPGKGTTMRLHLPPAARTEAAPSGQASPNHRSQAAFV</sequence>
<keyword evidence="5" id="KW-0472">Membrane</keyword>
<dbReference type="PANTHER" id="PTHR43547">
    <property type="entry name" value="TWO-COMPONENT HISTIDINE KINASE"/>
    <property type="match status" value="1"/>
</dbReference>
<reference evidence="7 8" key="1">
    <citation type="journal article" date="2019" name="Environ. Microbiol.">
        <title>Species interactions and distinct microbial communities in high Arctic permafrost affected cryosols are associated with the CH4 and CO2 gas fluxes.</title>
        <authorList>
            <person name="Altshuler I."/>
            <person name="Hamel J."/>
            <person name="Turney S."/>
            <person name="Magnuson E."/>
            <person name="Levesque R."/>
            <person name="Greer C."/>
            <person name="Whyte L.G."/>
        </authorList>
    </citation>
    <scope>NUCLEOTIDE SEQUENCE [LARGE SCALE GENOMIC DNA]</scope>
    <source>
        <strain evidence="7 8">S9.3B</strain>
    </source>
</reference>
<feature type="transmembrane region" description="Helical" evidence="5">
    <location>
        <begin position="6"/>
        <end position="28"/>
    </location>
</feature>
<gene>
    <name evidence="7" type="primary">prsK</name>
    <name evidence="7" type="ORF">EAH89_00475</name>
</gene>
<dbReference type="OrthoDB" id="9785691at2"/>
<feature type="domain" description="Histidine kinase" evidence="6">
    <location>
        <begin position="472"/>
        <end position="678"/>
    </location>
</feature>
<proteinExistence type="predicted"/>
<evidence type="ECO:0000256" key="2">
    <source>
        <dbReference type="ARBA" id="ARBA00012438"/>
    </source>
</evidence>
<dbReference type="PROSITE" id="PS50109">
    <property type="entry name" value="HIS_KIN"/>
    <property type="match status" value="1"/>
</dbReference>
<dbReference type="InterPro" id="IPR003594">
    <property type="entry name" value="HATPase_dom"/>
</dbReference>
<dbReference type="GO" id="GO:0000155">
    <property type="term" value="F:phosphorelay sensor kinase activity"/>
    <property type="evidence" value="ECO:0007669"/>
    <property type="project" value="TreeGrafter"/>
</dbReference>
<dbReference type="SMART" id="SM00387">
    <property type="entry name" value="HATPase_c"/>
    <property type="match status" value="1"/>
</dbReference>
<keyword evidence="5" id="KW-0812">Transmembrane</keyword>
<evidence type="ECO:0000256" key="3">
    <source>
        <dbReference type="ARBA" id="ARBA00022553"/>
    </source>
</evidence>
<evidence type="ECO:0000313" key="7">
    <source>
        <dbReference type="EMBL" id="TPG61402.1"/>
    </source>
</evidence>
<keyword evidence="8" id="KW-1185">Reference proteome</keyword>
<protein>
    <recommendedName>
        <fullName evidence="2">histidine kinase</fullName>
        <ecNumber evidence="2">2.7.13.3</ecNumber>
    </recommendedName>
</protein>
<evidence type="ECO:0000259" key="6">
    <source>
        <dbReference type="PROSITE" id="PS50109"/>
    </source>
</evidence>
<dbReference type="Gene3D" id="3.30.565.10">
    <property type="entry name" value="Histidine kinase-like ATPase, C-terminal domain"/>
    <property type="match status" value="1"/>
</dbReference>
<dbReference type="Proteomes" id="UP000317078">
    <property type="component" value="Unassembled WGS sequence"/>
</dbReference>
<evidence type="ECO:0000256" key="4">
    <source>
        <dbReference type="SAM" id="MobiDB-lite"/>
    </source>
</evidence>
<comment type="catalytic activity">
    <reaction evidence="1">
        <text>ATP + protein L-histidine = ADP + protein N-phospho-L-histidine.</text>
        <dbReference type="EC" id="2.7.13.3"/>
    </reaction>
</comment>
<dbReference type="PANTHER" id="PTHR43547:SF2">
    <property type="entry name" value="HYBRID SIGNAL TRANSDUCTION HISTIDINE KINASE C"/>
    <property type="match status" value="1"/>
</dbReference>
<evidence type="ECO:0000256" key="5">
    <source>
        <dbReference type="SAM" id="Phobius"/>
    </source>
</evidence>
<evidence type="ECO:0000313" key="8">
    <source>
        <dbReference type="Proteomes" id="UP000317078"/>
    </source>
</evidence>
<dbReference type="Pfam" id="PF02518">
    <property type="entry name" value="HATPase_c"/>
    <property type="match status" value="1"/>
</dbReference>
<dbReference type="InterPro" id="IPR005467">
    <property type="entry name" value="His_kinase_dom"/>
</dbReference>
<keyword evidence="7" id="KW-0808">Transferase</keyword>
<dbReference type="EC" id="2.7.13.3" evidence="2"/>
<feature type="transmembrane region" description="Helical" evidence="5">
    <location>
        <begin position="260"/>
        <end position="279"/>
    </location>
</feature>
<dbReference type="NCBIfam" id="TIGR02916">
    <property type="entry name" value="PEP_his_kin"/>
    <property type="match status" value="1"/>
</dbReference>
<dbReference type="PRINTS" id="PR00344">
    <property type="entry name" value="BCTRLSENSOR"/>
</dbReference>
<accession>A0A502GIK3</accession>
<feature type="transmembrane region" description="Helical" evidence="5">
    <location>
        <begin position="35"/>
        <end position="56"/>
    </location>
</feature>
<dbReference type="InterPro" id="IPR014265">
    <property type="entry name" value="XrtA/PrsK"/>
</dbReference>
<dbReference type="AlphaFoldDB" id="A0A502GIK3"/>
<keyword evidence="3" id="KW-0597">Phosphoprotein</keyword>
<keyword evidence="5" id="KW-1133">Transmembrane helix</keyword>
<feature type="transmembrane region" description="Helical" evidence="5">
    <location>
        <begin position="197"/>
        <end position="215"/>
    </location>
</feature>
<dbReference type="SUPFAM" id="SSF55874">
    <property type="entry name" value="ATPase domain of HSP90 chaperone/DNA topoisomerase II/histidine kinase"/>
    <property type="match status" value="1"/>
</dbReference>
<comment type="caution">
    <text evidence="7">The sequence shown here is derived from an EMBL/GenBank/DDBJ whole genome shotgun (WGS) entry which is preliminary data.</text>
</comment>
<dbReference type="EMBL" id="RCZP01000001">
    <property type="protein sequence ID" value="TPG61402.1"/>
    <property type="molecule type" value="Genomic_DNA"/>
</dbReference>
<keyword evidence="7" id="KW-0418">Kinase</keyword>
<feature type="region of interest" description="Disordered" evidence="4">
    <location>
        <begin position="678"/>
        <end position="699"/>
    </location>
</feature>
<organism evidence="7 8">
    <name type="scientific">Muricoccus nepalensis</name>
    <dbReference type="NCBI Taxonomy" id="1854500"/>
    <lineage>
        <taxon>Bacteria</taxon>
        <taxon>Pseudomonadati</taxon>
        <taxon>Pseudomonadota</taxon>
        <taxon>Alphaproteobacteria</taxon>
        <taxon>Acetobacterales</taxon>
        <taxon>Roseomonadaceae</taxon>
        <taxon>Muricoccus</taxon>
    </lineage>
</organism>
<dbReference type="SUPFAM" id="SSF55781">
    <property type="entry name" value="GAF domain-like"/>
    <property type="match status" value="1"/>
</dbReference>
<name>A0A502GIK3_9PROT</name>
<feature type="transmembrane region" description="Helical" evidence="5">
    <location>
        <begin position="227"/>
        <end position="248"/>
    </location>
</feature>